<dbReference type="Pfam" id="PF00440">
    <property type="entry name" value="TetR_N"/>
    <property type="match status" value="1"/>
</dbReference>
<evidence type="ECO:0000259" key="3">
    <source>
        <dbReference type="Pfam" id="PF00440"/>
    </source>
</evidence>
<dbReference type="AlphaFoldDB" id="A0A4P8J024"/>
<protein>
    <submittedName>
        <fullName evidence="4">TetR/AcrR family transcriptional regulator</fullName>
    </submittedName>
</protein>
<dbReference type="Proteomes" id="UP000298656">
    <property type="component" value="Chromosome 2"/>
</dbReference>
<dbReference type="InterPro" id="IPR001647">
    <property type="entry name" value="HTH_TetR"/>
</dbReference>
<dbReference type="KEGG" id="tvl:FAZ95_32100"/>
<dbReference type="Gene3D" id="1.10.357.10">
    <property type="entry name" value="Tetracycline Repressor, domain 2"/>
    <property type="match status" value="1"/>
</dbReference>
<keyword evidence="2" id="KW-1133">Transmembrane helix</keyword>
<dbReference type="InterPro" id="IPR009057">
    <property type="entry name" value="Homeodomain-like_sf"/>
</dbReference>
<dbReference type="EMBL" id="CP040078">
    <property type="protein sequence ID" value="QCP53665.1"/>
    <property type="molecule type" value="Genomic_DNA"/>
</dbReference>
<dbReference type="SUPFAM" id="SSF46689">
    <property type="entry name" value="Homeodomain-like"/>
    <property type="match status" value="1"/>
</dbReference>
<keyword evidence="1" id="KW-0238">DNA-binding</keyword>
<feature type="transmembrane region" description="Helical" evidence="2">
    <location>
        <begin position="24"/>
        <end position="48"/>
    </location>
</feature>
<dbReference type="GO" id="GO:0003677">
    <property type="term" value="F:DNA binding"/>
    <property type="evidence" value="ECO:0007669"/>
    <property type="project" value="UniProtKB-KW"/>
</dbReference>
<feature type="transmembrane region" description="Helical" evidence="2">
    <location>
        <begin position="85"/>
        <end position="105"/>
    </location>
</feature>
<evidence type="ECO:0000313" key="5">
    <source>
        <dbReference type="Proteomes" id="UP000298656"/>
    </source>
</evidence>
<organism evidence="4 5">
    <name type="scientific">Trinickia violacea</name>
    <dbReference type="NCBI Taxonomy" id="2571746"/>
    <lineage>
        <taxon>Bacteria</taxon>
        <taxon>Pseudomonadati</taxon>
        <taxon>Pseudomonadota</taxon>
        <taxon>Betaproteobacteria</taxon>
        <taxon>Burkholderiales</taxon>
        <taxon>Burkholderiaceae</taxon>
        <taxon>Trinickia</taxon>
    </lineage>
</organism>
<evidence type="ECO:0000256" key="2">
    <source>
        <dbReference type="SAM" id="Phobius"/>
    </source>
</evidence>
<evidence type="ECO:0000256" key="1">
    <source>
        <dbReference type="ARBA" id="ARBA00023125"/>
    </source>
</evidence>
<accession>A0A4P8J024</accession>
<reference evidence="4 5" key="1">
    <citation type="submission" date="2019-05" db="EMBL/GenBank/DDBJ databases">
        <title>Burkholderia sp. DHOD12, isolated from subtropical forest soil.</title>
        <authorList>
            <person name="Gao Z.-H."/>
            <person name="Qiu L.-H."/>
        </authorList>
    </citation>
    <scope>NUCLEOTIDE SEQUENCE [LARGE SCALE GENOMIC DNA]</scope>
    <source>
        <strain evidence="4 5">DHOD12</strain>
    </source>
</reference>
<name>A0A4P8J024_9BURK</name>
<feature type="domain" description="HTH tetR-type" evidence="3">
    <location>
        <begin position="118"/>
        <end position="145"/>
    </location>
</feature>
<feature type="transmembrane region" description="Helical" evidence="2">
    <location>
        <begin position="55"/>
        <end position="73"/>
    </location>
</feature>
<evidence type="ECO:0000313" key="4">
    <source>
        <dbReference type="EMBL" id="QCP53665.1"/>
    </source>
</evidence>
<sequence length="194" mass="20055">MPFGNASMNTSVRKSLRNSVRHRAGAPVFTGLVAGILATLINTGMLIVADRLHIVTARGGLLTLLLKLAGPLAPPIATTWSFQQLFHIVVGVAMAVVYALTLGSVPGAVLAKGLVVAAAIAKEAGVPNGSLFTYFPTKVELFNALYIEIKEELISTVDDGLSNAGTSANSCCTYGRGGLGGAQPMARSVEFSPS</sequence>
<proteinExistence type="predicted"/>
<keyword evidence="2" id="KW-0472">Membrane</keyword>
<keyword evidence="2" id="KW-0812">Transmembrane</keyword>
<gene>
    <name evidence="4" type="ORF">FAZ95_32100</name>
</gene>
<dbReference type="OrthoDB" id="63332at2"/>
<keyword evidence="5" id="KW-1185">Reference proteome</keyword>